<name>A0A2H5Y9G6_9CHLR</name>
<evidence type="ECO:0000256" key="1">
    <source>
        <dbReference type="SAM" id="MobiDB-lite"/>
    </source>
</evidence>
<protein>
    <submittedName>
        <fullName evidence="2">Uncharacterized protein</fullName>
    </submittedName>
</protein>
<dbReference type="AlphaFoldDB" id="A0A2H5Y9G6"/>
<gene>
    <name evidence="2" type="ORF">HRbin22_02271</name>
</gene>
<proteinExistence type="predicted"/>
<feature type="region of interest" description="Disordered" evidence="1">
    <location>
        <begin position="111"/>
        <end position="132"/>
    </location>
</feature>
<evidence type="ECO:0000313" key="3">
    <source>
        <dbReference type="Proteomes" id="UP000236642"/>
    </source>
</evidence>
<evidence type="ECO:0000313" key="2">
    <source>
        <dbReference type="EMBL" id="GBD10008.1"/>
    </source>
</evidence>
<comment type="caution">
    <text evidence="2">The sequence shown here is derived from an EMBL/GenBank/DDBJ whole genome shotgun (WGS) entry which is preliminary data.</text>
</comment>
<dbReference type="Proteomes" id="UP000236642">
    <property type="component" value="Unassembled WGS sequence"/>
</dbReference>
<organism evidence="2 3">
    <name type="scientific">Candidatus Thermoflexus japonica</name>
    <dbReference type="NCBI Taxonomy" id="2035417"/>
    <lineage>
        <taxon>Bacteria</taxon>
        <taxon>Bacillati</taxon>
        <taxon>Chloroflexota</taxon>
        <taxon>Thermoflexia</taxon>
        <taxon>Thermoflexales</taxon>
        <taxon>Thermoflexaceae</taxon>
        <taxon>Thermoflexus</taxon>
    </lineage>
</organism>
<reference evidence="3" key="1">
    <citation type="submission" date="2017-09" db="EMBL/GenBank/DDBJ databases">
        <title>Metaegenomics of thermophilic ammonia-oxidizing enrichment culture.</title>
        <authorList>
            <person name="Kato S."/>
            <person name="Suzuki K."/>
        </authorList>
    </citation>
    <scope>NUCLEOTIDE SEQUENCE [LARGE SCALE GENOMIC DNA]</scope>
</reference>
<accession>A0A2H5Y9G6</accession>
<sequence length="278" mass="29317">MIAQLVAWPVGIDDHDVEIRNEEGEVVVPPVPEDEIPLLLRRPQDPLVVHPGVDGEAVRQVGFVFLPLLDRALVAIEIVQRGEPLHRLFAQVAVGHGVTDDHRVPAELPQEAGHPPGGGALAAAGAHRADGDHRPAGFQLGGPGAHEPEIGSGGVGDAGPVHHILVAHIAVSEHHPIHLEAADQLGELLLGVDGDAVRVKGAGQLGGIQTPFDVRDLSGREGHDLIVRVVPEEDVEVVEVAPRGAHEDHTDAVRHGVRSSAEGLVMLCCPRLRAIPLC</sequence>
<dbReference type="EMBL" id="BEHY01000091">
    <property type="protein sequence ID" value="GBD10008.1"/>
    <property type="molecule type" value="Genomic_DNA"/>
</dbReference>